<dbReference type="STRING" id="356305.SAMN05421841_4219"/>
<evidence type="ECO:0000259" key="1">
    <source>
        <dbReference type="Pfam" id="PF03819"/>
    </source>
</evidence>
<dbReference type="InterPro" id="IPR048015">
    <property type="entry name" value="NTP-PPase_MazG-like_N"/>
</dbReference>
<protein>
    <submittedName>
        <fullName evidence="2">XTP/dITP diphosphohydrolase</fullName>
    </submittedName>
</protein>
<dbReference type="GO" id="GO:0046081">
    <property type="term" value="P:dUTP catabolic process"/>
    <property type="evidence" value="ECO:0007669"/>
    <property type="project" value="TreeGrafter"/>
</dbReference>
<dbReference type="InterPro" id="IPR004518">
    <property type="entry name" value="MazG-like_dom"/>
</dbReference>
<dbReference type="FunFam" id="1.10.287.1080:FF:000001">
    <property type="entry name" value="Nucleoside triphosphate pyrophosphohydrolase"/>
    <property type="match status" value="1"/>
</dbReference>
<proteinExistence type="predicted"/>
<dbReference type="NCBIfam" id="TIGR00444">
    <property type="entry name" value="mazG"/>
    <property type="match status" value="1"/>
</dbReference>
<dbReference type="PANTHER" id="PTHR30522:SF0">
    <property type="entry name" value="NUCLEOSIDE TRIPHOSPHATE PYROPHOSPHOHYDROLASE"/>
    <property type="match status" value="1"/>
</dbReference>
<dbReference type="GO" id="GO:0047429">
    <property type="term" value="F:nucleoside triphosphate diphosphatase activity"/>
    <property type="evidence" value="ECO:0007669"/>
    <property type="project" value="InterPro"/>
</dbReference>
<keyword evidence="3" id="KW-1185">Reference proteome</keyword>
<dbReference type="GO" id="GO:0046052">
    <property type="term" value="P:UTP catabolic process"/>
    <property type="evidence" value="ECO:0007669"/>
    <property type="project" value="TreeGrafter"/>
</dbReference>
<evidence type="ECO:0000313" key="2">
    <source>
        <dbReference type="EMBL" id="SEW49525.1"/>
    </source>
</evidence>
<dbReference type="GO" id="GO:0046076">
    <property type="term" value="P:dTTP catabolic process"/>
    <property type="evidence" value="ECO:0007669"/>
    <property type="project" value="TreeGrafter"/>
</dbReference>
<accession>A0A1I0S403</accession>
<name>A0A1I0S403_9FLAO</name>
<dbReference type="Gene3D" id="1.10.287.1080">
    <property type="entry name" value="MazG-like"/>
    <property type="match status" value="2"/>
</dbReference>
<dbReference type="GO" id="GO:0006950">
    <property type="term" value="P:response to stress"/>
    <property type="evidence" value="ECO:0007669"/>
    <property type="project" value="UniProtKB-ARBA"/>
</dbReference>
<dbReference type="InterPro" id="IPR011551">
    <property type="entry name" value="NTP_PyrPHydrolase_MazG"/>
</dbReference>
<dbReference type="Proteomes" id="UP000199469">
    <property type="component" value="Unassembled WGS sequence"/>
</dbReference>
<dbReference type="InterPro" id="IPR048011">
    <property type="entry name" value="NTP-PPase_MazG-like_C"/>
</dbReference>
<dbReference type="GO" id="GO:0046061">
    <property type="term" value="P:dATP catabolic process"/>
    <property type="evidence" value="ECO:0007669"/>
    <property type="project" value="TreeGrafter"/>
</dbReference>
<dbReference type="CDD" id="cd11528">
    <property type="entry name" value="NTP-PPase_MazG_Nterm"/>
    <property type="match status" value="1"/>
</dbReference>
<keyword evidence="2" id="KW-0378">Hydrolase</keyword>
<feature type="domain" description="NTP pyrophosphohydrolase MazG-like" evidence="1">
    <location>
        <begin position="53"/>
        <end position="125"/>
    </location>
</feature>
<organism evidence="2 3">
    <name type="scientific">Chryseobacterium wanjuense</name>
    <dbReference type="NCBI Taxonomy" id="356305"/>
    <lineage>
        <taxon>Bacteria</taxon>
        <taxon>Pseudomonadati</taxon>
        <taxon>Bacteroidota</taxon>
        <taxon>Flavobacteriia</taxon>
        <taxon>Flavobacteriales</taxon>
        <taxon>Weeksellaceae</taxon>
        <taxon>Chryseobacterium group</taxon>
        <taxon>Chryseobacterium</taxon>
    </lineage>
</organism>
<gene>
    <name evidence="2" type="ORF">SAMN05421841_4219</name>
</gene>
<sequence>MFQDKRTFKKIYLKFVSLEFYCMNTKQEKLEAFGRLLDIMDDLREKCPWDQKQTLESLRHLTLEETYELSDAILQNDLQEIKKELGDVLLHLVFYAKIGSEKESFDIADVINSLNEKLIFRHPHIYGDTTVKDEEEVKQNWEKLKLKEGNKSILGGVPKSLPSLVKAYRIQDKVKGIGFEFHDAEDAWKKVDEEIQEFHAETDLDKKEQELGDVFFSLINYARISGINPDSALERTNLKFISRFQKMEVLAVEKDLKLADMSLEEMDVLWEEAKILNKN</sequence>
<dbReference type="AlphaFoldDB" id="A0A1I0S403"/>
<reference evidence="3" key="1">
    <citation type="submission" date="2016-10" db="EMBL/GenBank/DDBJ databases">
        <authorList>
            <person name="Varghese N."/>
            <person name="Submissions S."/>
        </authorList>
    </citation>
    <scope>NUCLEOTIDE SEQUENCE [LARGE SCALE GENOMIC DNA]</scope>
    <source>
        <strain evidence="3">DSM 17724</strain>
    </source>
</reference>
<dbReference type="GO" id="GO:0046047">
    <property type="term" value="P:TTP catabolic process"/>
    <property type="evidence" value="ECO:0007669"/>
    <property type="project" value="TreeGrafter"/>
</dbReference>
<dbReference type="NCBIfam" id="NF007113">
    <property type="entry name" value="PRK09562.1"/>
    <property type="match status" value="1"/>
</dbReference>
<dbReference type="PANTHER" id="PTHR30522">
    <property type="entry name" value="NUCLEOSIDE TRIPHOSPHATE PYROPHOSPHOHYDROLASE"/>
    <property type="match status" value="1"/>
</dbReference>
<dbReference type="GO" id="GO:0006203">
    <property type="term" value="P:dGTP catabolic process"/>
    <property type="evidence" value="ECO:0007669"/>
    <property type="project" value="TreeGrafter"/>
</dbReference>
<dbReference type="SUPFAM" id="SSF101386">
    <property type="entry name" value="all-alpha NTP pyrophosphatases"/>
    <property type="match status" value="2"/>
</dbReference>
<dbReference type="EMBL" id="FOIU01000006">
    <property type="protein sequence ID" value="SEW49525.1"/>
    <property type="molecule type" value="Genomic_DNA"/>
</dbReference>
<dbReference type="Pfam" id="PF03819">
    <property type="entry name" value="MazG"/>
    <property type="match status" value="1"/>
</dbReference>
<dbReference type="CDD" id="cd11529">
    <property type="entry name" value="NTP-PPase_MazG_Cterm"/>
    <property type="match status" value="1"/>
</dbReference>
<evidence type="ECO:0000313" key="3">
    <source>
        <dbReference type="Proteomes" id="UP000199469"/>
    </source>
</evidence>